<feature type="signal peptide" evidence="1">
    <location>
        <begin position="1"/>
        <end position="20"/>
    </location>
</feature>
<accession>A0A210QH88</accession>
<sequence length="143" mass="16015">MTRVTVLFVCVVFILPMAGALPRYAKPMWHGKCVKYCNAKKQPPRVSGYQVGCVSDRDCTYCKFYSCPEFSVCGNGEVPRPDRSKICMPCPGECLYLGETYAVGETGIMSMDTVNRCVCRGFIPEVVCQKKIPRPPPDVFCEY</sequence>
<keyword evidence="1" id="KW-0732">Signal</keyword>
<evidence type="ECO:0000313" key="2">
    <source>
        <dbReference type="EMBL" id="OWF48128.1"/>
    </source>
</evidence>
<dbReference type="OrthoDB" id="10295563at2759"/>
<organism evidence="2 3">
    <name type="scientific">Mizuhopecten yessoensis</name>
    <name type="common">Japanese scallop</name>
    <name type="synonym">Patinopecten yessoensis</name>
    <dbReference type="NCBI Taxonomy" id="6573"/>
    <lineage>
        <taxon>Eukaryota</taxon>
        <taxon>Metazoa</taxon>
        <taxon>Spiralia</taxon>
        <taxon>Lophotrochozoa</taxon>
        <taxon>Mollusca</taxon>
        <taxon>Bivalvia</taxon>
        <taxon>Autobranchia</taxon>
        <taxon>Pteriomorphia</taxon>
        <taxon>Pectinida</taxon>
        <taxon>Pectinoidea</taxon>
        <taxon>Pectinidae</taxon>
        <taxon>Mizuhopecten</taxon>
    </lineage>
</organism>
<dbReference type="AlphaFoldDB" id="A0A210QH88"/>
<dbReference type="Proteomes" id="UP000242188">
    <property type="component" value="Unassembled WGS sequence"/>
</dbReference>
<name>A0A210QH88_MIZYE</name>
<evidence type="ECO:0000256" key="1">
    <source>
        <dbReference type="SAM" id="SignalP"/>
    </source>
</evidence>
<feature type="chain" id="PRO_5012080875" evidence="1">
    <location>
        <begin position="21"/>
        <end position="143"/>
    </location>
</feature>
<evidence type="ECO:0000313" key="3">
    <source>
        <dbReference type="Proteomes" id="UP000242188"/>
    </source>
</evidence>
<gene>
    <name evidence="2" type="ORF">KP79_PYT24716</name>
</gene>
<protein>
    <submittedName>
        <fullName evidence="2">Uncharacterized protein</fullName>
    </submittedName>
</protein>
<comment type="caution">
    <text evidence="2">The sequence shown here is derived from an EMBL/GenBank/DDBJ whole genome shotgun (WGS) entry which is preliminary data.</text>
</comment>
<dbReference type="EMBL" id="NEDP02003668">
    <property type="protein sequence ID" value="OWF48128.1"/>
    <property type="molecule type" value="Genomic_DNA"/>
</dbReference>
<reference evidence="2 3" key="1">
    <citation type="journal article" date="2017" name="Nat. Ecol. Evol.">
        <title>Scallop genome provides insights into evolution of bilaterian karyotype and development.</title>
        <authorList>
            <person name="Wang S."/>
            <person name="Zhang J."/>
            <person name="Jiao W."/>
            <person name="Li J."/>
            <person name="Xun X."/>
            <person name="Sun Y."/>
            <person name="Guo X."/>
            <person name="Huan P."/>
            <person name="Dong B."/>
            <person name="Zhang L."/>
            <person name="Hu X."/>
            <person name="Sun X."/>
            <person name="Wang J."/>
            <person name="Zhao C."/>
            <person name="Wang Y."/>
            <person name="Wang D."/>
            <person name="Huang X."/>
            <person name="Wang R."/>
            <person name="Lv J."/>
            <person name="Li Y."/>
            <person name="Zhang Z."/>
            <person name="Liu B."/>
            <person name="Lu W."/>
            <person name="Hui Y."/>
            <person name="Liang J."/>
            <person name="Zhou Z."/>
            <person name="Hou R."/>
            <person name="Li X."/>
            <person name="Liu Y."/>
            <person name="Li H."/>
            <person name="Ning X."/>
            <person name="Lin Y."/>
            <person name="Zhao L."/>
            <person name="Xing Q."/>
            <person name="Dou J."/>
            <person name="Li Y."/>
            <person name="Mao J."/>
            <person name="Guo H."/>
            <person name="Dou H."/>
            <person name="Li T."/>
            <person name="Mu C."/>
            <person name="Jiang W."/>
            <person name="Fu Q."/>
            <person name="Fu X."/>
            <person name="Miao Y."/>
            <person name="Liu J."/>
            <person name="Yu Q."/>
            <person name="Li R."/>
            <person name="Liao H."/>
            <person name="Li X."/>
            <person name="Kong Y."/>
            <person name="Jiang Z."/>
            <person name="Chourrout D."/>
            <person name="Li R."/>
            <person name="Bao Z."/>
        </authorList>
    </citation>
    <scope>NUCLEOTIDE SEQUENCE [LARGE SCALE GENOMIC DNA]</scope>
    <source>
        <strain evidence="2 3">PY_sf001</strain>
    </source>
</reference>
<proteinExistence type="predicted"/>
<keyword evidence="3" id="KW-1185">Reference proteome</keyword>